<dbReference type="InterPro" id="IPR011990">
    <property type="entry name" value="TPR-like_helical_dom_sf"/>
</dbReference>
<evidence type="ECO:0000256" key="2">
    <source>
        <dbReference type="ARBA" id="ARBA00006275"/>
    </source>
</evidence>
<dbReference type="AlphaFoldDB" id="A0A6I0RYA9"/>
<reference evidence="11 12" key="1">
    <citation type="journal article" date="2019" name="Nat. Med.">
        <title>A library of human gut bacterial isolates paired with longitudinal multiomics data enables mechanistic microbiome research.</title>
        <authorList>
            <person name="Poyet M."/>
            <person name="Groussin M."/>
            <person name="Gibbons S.M."/>
            <person name="Avila-Pacheco J."/>
            <person name="Jiang X."/>
            <person name="Kearney S.M."/>
            <person name="Perrotta A.R."/>
            <person name="Berdy B."/>
            <person name="Zhao S."/>
            <person name="Lieberman T.D."/>
            <person name="Swanson P.K."/>
            <person name="Smith M."/>
            <person name="Roesemann S."/>
            <person name="Alexander J.E."/>
            <person name="Rich S.A."/>
            <person name="Livny J."/>
            <person name="Vlamakis H."/>
            <person name="Clish C."/>
            <person name="Bullock K."/>
            <person name="Deik A."/>
            <person name="Scott J."/>
            <person name="Pierce K.A."/>
            <person name="Xavier R.J."/>
            <person name="Alm E.J."/>
        </authorList>
    </citation>
    <scope>NUCLEOTIDE SEQUENCE [LARGE SCALE GENOMIC DNA]</scope>
    <source>
        <strain evidence="10 12">BIOML-A156</strain>
        <strain evidence="9 11">BIOML-A165</strain>
    </source>
</reference>
<dbReference type="Pfam" id="PF07980">
    <property type="entry name" value="SusD_RagB"/>
    <property type="match status" value="1"/>
</dbReference>
<dbReference type="EMBL" id="WCRS01000035">
    <property type="protein sequence ID" value="KAB4468469.1"/>
    <property type="molecule type" value="Genomic_DNA"/>
</dbReference>
<evidence type="ECO:0000256" key="1">
    <source>
        <dbReference type="ARBA" id="ARBA00004442"/>
    </source>
</evidence>
<dbReference type="RefSeq" id="WP_090614508.1">
    <property type="nucleotide sequence ID" value="NZ_CAXSVM010000084.1"/>
</dbReference>
<sequence length="685" mass="79158">MKKKYILLSAILGVGLGLSSCADQLDADRYFKDRMSLEDVFSSRDYTEEWLANAFEHLTGSNADVSSKGHTMYCFADDMYFGDRDDKYKKWKNGEYDENWEQGPWGSCYEGIRQASVFILNIDQNIKFTEEERADLKAQARFVRAYYYWLLLRKYGPIPLLPEEGLDYTKEYEDLAYSRNTYDECADFIASEMKQAARDLPLRRGANNVARPTRGAALAARAKVLLYAASPINNPRPGDTEKFTDLVDRNGRNLIAQEYNEEKWAKAAAAALDVMKLEGGTRYALYHKLASQQVGTGYLPTLPPYDDGNFVNKDWPDGYKNIDPYESYRSLFNGSVNASDNVELIFTRGQNQSTEGINVMVRHQLPRAANGWNTHGLTQKQCDAYYMKDGGNCPGKDSEYIDYPAYANRIDPNPRREGFVTEENKDQFPELGNHRVGVSMQYVEREPRFYASVAYNGATWYLLNEPDNANKDKQIFYYRGSGNGYTNTMFWLRTGIGVMKFVHPDDTNRDEKDEYIRKKAEPAIRYAEILLIYAEALNELTGSYTVASWNGETQYTIQRDINEMKKGIQPIRIRAGIPDYTPAEYEDQNLFREKLKRERQIELMGEGHRYYDIRRWKDADVEESLPIYGCNTLMTEKWKDVFHVPVAVPSLPTNFSRKMYFWPISHSELKRNKMLTQNPGWTYND</sequence>
<evidence type="ECO:0000313" key="11">
    <source>
        <dbReference type="Proteomes" id="UP000460317"/>
    </source>
</evidence>
<comment type="subcellular location">
    <subcellularLocation>
        <location evidence="1">Cell outer membrane</location>
    </subcellularLocation>
</comment>
<dbReference type="GO" id="GO:0009279">
    <property type="term" value="C:cell outer membrane"/>
    <property type="evidence" value="ECO:0007669"/>
    <property type="project" value="UniProtKB-SubCell"/>
</dbReference>
<evidence type="ECO:0000313" key="12">
    <source>
        <dbReference type="Proteomes" id="UP000488521"/>
    </source>
</evidence>
<dbReference type="Pfam" id="PF14322">
    <property type="entry name" value="SusD-like_3"/>
    <property type="match status" value="1"/>
</dbReference>
<feature type="domain" description="SusD-like N-terminal" evidence="8">
    <location>
        <begin position="96"/>
        <end position="226"/>
    </location>
</feature>
<accession>A0A6I0RYA9</accession>
<dbReference type="PROSITE" id="PS51257">
    <property type="entry name" value="PROKAR_LIPOPROTEIN"/>
    <property type="match status" value="1"/>
</dbReference>
<dbReference type="Gene3D" id="1.25.40.390">
    <property type="match status" value="1"/>
</dbReference>
<dbReference type="Proteomes" id="UP000460317">
    <property type="component" value="Unassembled WGS sequence"/>
</dbReference>
<dbReference type="SUPFAM" id="SSF48452">
    <property type="entry name" value="TPR-like"/>
    <property type="match status" value="1"/>
</dbReference>
<name>A0A6I0RYA9_BACT4</name>
<comment type="caution">
    <text evidence="10">The sequence shown here is derived from an EMBL/GenBank/DDBJ whole genome shotgun (WGS) entry which is preliminary data.</text>
</comment>
<evidence type="ECO:0000259" key="8">
    <source>
        <dbReference type="Pfam" id="PF14322"/>
    </source>
</evidence>
<evidence type="ECO:0000256" key="5">
    <source>
        <dbReference type="ARBA" id="ARBA00023237"/>
    </source>
</evidence>
<evidence type="ECO:0000256" key="6">
    <source>
        <dbReference type="SAM" id="SignalP"/>
    </source>
</evidence>
<dbReference type="InterPro" id="IPR012944">
    <property type="entry name" value="SusD_RagB_dom"/>
</dbReference>
<feature type="domain" description="RagB/SusD" evidence="7">
    <location>
        <begin position="352"/>
        <end position="681"/>
    </location>
</feature>
<gene>
    <name evidence="10" type="ORF">GAN59_23895</name>
    <name evidence="9" type="ORF">GAN93_24440</name>
</gene>
<evidence type="ECO:0000256" key="4">
    <source>
        <dbReference type="ARBA" id="ARBA00023136"/>
    </source>
</evidence>
<evidence type="ECO:0000313" key="10">
    <source>
        <dbReference type="EMBL" id="KAB4468469.1"/>
    </source>
</evidence>
<keyword evidence="4" id="KW-0472">Membrane</keyword>
<feature type="chain" id="PRO_5044633150" evidence="6">
    <location>
        <begin position="23"/>
        <end position="685"/>
    </location>
</feature>
<feature type="signal peptide" evidence="6">
    <location>
        <begin position="1"/>
        <end position="22"/>
    </location>
</feature>
<evidence type="ECO:0000259" key="7">
    <source>
        <dbReference type="Pfam" id="PF07980"/>
    </source>
</evidence>
<keyword evidence="5" id="KW-0998">Cell outer membrane</keyword>
<proteinExistence type="inferred from homology"/>
<dbReference type="EMBL" id="WCSB01000049">
    <property type="protein sequence ID" value="KAB4447170.1"/>
    <property type="molecule type" value="Genomic_DNA"/>
</dbReference>
<dbReference type="InterPro" id="IPR033985">
    <property type="entry name" value="SusD-like_N"/>
</dbReference>
<evidence type="ECO:0000256" key="3">
    <source>
        <dbReference type="ARBA" id="ARBA00022729"/>
    </source>
</evidence>
<dbReference type="Proteomes" id="UP000488521">
    <property type="component" value="Unassembled WGS sequence"/>
</dbReference>
<organism evidence="10 12">
    <name type="scientific">Bacteroides thetaiotaomicron</name>
    <dbReference type="NCBI Taxonomy" id="818"/>
    <lineage>
        <taxon>Bacteria</taxon>
        <taxon>Pseudomonadati</taxon>
        <taxon>Bacteroidota</taxon>
        <taxon>Bacteroidia</taxon>
        <taxon>Bacteroidales</taxon>
        <taxon>Bacteroidaceae</taxon>
        <taxon>Bacteroides</taxon>
    </lineage>
</organism>
<evidence type="ECO:0000313" key="9">
    <source>
        <dbReference type="EMBL" id="KAB4447170.1"/>
    </source>
</evidence>
<comment type="similarity">
    <text evidence="2">Belongs to the SusD family.</text>
</comment>
<protein>
    <submittedName>
        <fullName evidence="10">RagB/SusD family nutrient uptake outer membrane protein</fullName>
    </submittedName>
</protein>
<keyword evidence="3 6" id="KW-0732">Signal</keyword>